<organism evidence="3 4">
    <name type="scientific">Neoarthrinium moseri</name>
    <dbReference type="NCBI Taxonomy" id="1658444"/>
    <lineage>
        <taxon>Eukaryota</taxon>
        <taxon>Fungi</taxon>
        <taxon>Dikarya</taxon>
        <taxon>Ascomycota</taxon>
        <taxon>Pezizomycotina</taxon>
        <taxon>Sordariomycetes</taxon>
        <taxon>Xylariomycetidae</taxon>
        <taxon>Amphisphaeriales</taxon>
        <taxon>Apiosporaceae</taxon>
        <taxon>Neoarthrinium</taxon>
    </lineage>
</organism>
<dbReference type="InterPro" id="IPR011990">
    <property type="entry name" value="TPR-like_helical_dom_sf"/>
</dbReference>
<proteinExistence type="predicted"/>
<dbReference type="Proteomes" id="UP000829685">
    <property type="component" value="Unassembled WGS sequence"/>
</dbReference>
<comment type="caution">
    <text evidence="3">The sequence shown here is derived from an EMBL/GenBank/DDBJ whole genome shotgun (WGS) entry which is preliminary data.</text>
</comment>
<evidence type="ECO:0000313" key="4">
    <source>
        <dbReference type="Proteomes" id="UP000829685"/>
    </source>
</evidence>
<evidence type="ECO:0000256" key="1">
    <source>
        <dbReference type="SAM" id="MobiDB-lite"/>
    </source>
</evidence>
<feature type="region of interest" description="Disordered" evidence="1">
    <location>
        <begin position="472"/>
        <end position="504"/>
    </location>
</feature>
<dbReference type="AlphaFoldDB" id="A0A9Q0AJU2"/>
<dbReference type="PANTHER" id="PTHR38788">
    <property type="entry name" value="CLR5 DOMAIN-CONTAINING PROTEIN"/>
    <property type="match status" value="1"/>
</dbReference>
<dbReference type="PANTHER" id="PTHR38788:SF3">
    <property type="entry name" value="CLR5 DOMAIN-CONTAINING PROTEIN"/>
    <property type="match status" value="1"/>
</dbReference>
<evidence type="ECO:0000259" key="2">
    <source>
        <dbReference type="Pfam" id="PF14420"/>
    </source>
</evidence>
<accession>A0A9Q0AJU2</accession>
<sequence>MEQTNTQPEWARPQDWEPLKETIARLYWDQDRPLNEVAEIMRQKHGFHATKKMYKARLKKWGLTKYLKADKVEQVRQEAAEGKIVVPLIRGRLAGPERLKRELRRKLPEEYATLTGMPATRQAMVRSPRIQSQSPPPSIFRLDAPLQFKYVENSLVAVLDYSQNRMQAGIWDRTSDFVSDDYSDSWQNKVLVCNNMMKNGKMKEAFRLLDSCLKGYKRLIKKEHPLLMIETLITHLALSKDRPDLADSILRYISGLCQICLGPAHPYSRLWTSLRCLGIDQVRKSAAVIIKAQMASYETYFAPEAEFMVCQQVDTARQVHCYGYLATAEAERDIARAIKLRESRGLPDTNDFVCWAKEMLAFIYKFNGKYVEALDILGEVGRFVDAGAEGITDFTVNEYYNVTCIILTEIGTYEEIVSFFRKRLDWNLKVVGSTHHWTLRAVAELDWQYGTRNDVEASAKLHNEFDFESNWDTRCKQEDEKEEGTSSEISQHPPTGISNPPGES</sequence>
<dbReference type="InterPro" id="IPR025676">
    <property type="entry name" value="Clr5_dom"/>
</dbReference>
<dbReference type="Pfam" id="PF14420">
    <property type="entry name" value="Clr5"/>
    <property type="match status" value="1"/>
</dbReference>
<reference evidence="3" key="1">
    <citation type="submission" date="2021-03" db="EMBL/GenBank/DDBJ databases">
        <title>Revisited historic fungal species revealed as producer of novel bioactive compounds through whole genome sequencing and comparative genomics.</title>
        <authorList>
            <person name="Vignolle G.A."/>
            <person name="Hochenegger N."/>
            <person name="Mach R.L."/>
            <person name="Mach-Aigner A.R."/>
            <person name="Javad Rahimi M."/>
            <person name="Salim K.A."/>
            <person name="Chan C.M."/>
            <person name="Lim L.B.L."/>
            <person name="Cai F."/>
            <person name="Druzhinina I.S."/>
            <person name="U'Ren J.M."/>
            <person name="Derntl C."/>
        </authorList>
    </citation>
    <scope>NUCLEOTIDE SEQUENCE</scope>
    <source>
        <strain evidence="3">TUCIM 5799</strain>
    </source>
</reference>
<gene>
    <name evidence="3" type="ORF">JX265_011162</name>
</gene>
<dbReference type="Gene3D" id="1.25.40.10">
    <property type="entry name" value="Tetratricopeptide repeat domain"/>
    <property type="match status" value="1"/>
</dbReference>
<name>A0A9Q0AJU2_9PEZI</name>
<dbReference type="OrthoDB" id="5308957at2759"/>
<dbReference type="EMBL" id="JAFIMR010000040">
    <property type="protein sequence ID" value="KAI1857427.1"/>
    <property type="molecule type" value="Genomic_DNA"/>
</dbReference>
<keyword evidence="4" id="KW-1185">Reference proteome</keyword>
<evidence type="ECO:0000313" key="3">
    <source>
        <dbReference type="EMBL" id="KAI1857427.1"/>
    </source>
</evidence>
<protein>
    <recommendedName>
        <fullName evidence="2">Clr5 domain-containing protein</fullName>
    </recommendedName>
</protein>
<feature type="domain" description="Clr5" evidence="2">
    <location>
        <begin position="13"/>
        <end position="65"/>
    </location>
</feature>
<feature type="compositionally biased region" description="Polar residues" evidence="1">
    <location>
        <begin position="486"/>
        <end position="498"/>
    </location>
</feature>